<dbReference type="AlphaFoldDB" id="A0A6P8DKM0"/>
<evidence type="ECO:0000259" key="2">
    <source>
        <dbReference type="Pfam" id="PF04937"/>
    </source>
</evidence>
<feature type="compositionally biased region" description="Acidic residues" evidence="1">
    <location>
        <begin position="379"/>
        <end position="406"/>
    </location>
</feature>
<evidence type="ECO:0000313" key="4">
    <source>
        <dbReference type="RefSeq" id="XP_031392208.1"/>
    </source>
</evidence>
<proteinExistence type="predicted"/>
<sequence>MKKDLRDDVCMQVARFFYTCAIPFNCVKNTEFEKMCHLIGKYGIGLKPPSYHKISDKYLRKEIDNTILLLEEHKAMWRKLGCSIILDGWTDKNKRFICNFLVNSPKGTIFFTSTDTSDIFNTAVKVFEMIDDIVEQVGKENVVQIVMDNTANYKATGEMLKEKRKKLFWTPCAAHCIDLVLEDLEKKIKVYELMIMKGAYPLIKVLRMVDLDEKPAMGFIYNEMEKAKHKIKANLNNDRKSYDPIWKVIDEKWKVQLHRPLHTAAYYLNPQLHFSSEFRADREVMRGLYKVMDRMLDDEKNDKLKDKKIRKQVDLQVEDISSDNEWIAEEETENTATSRRNFNLRALSCGDDGDEESGGSQIGDEDAENMRTQQHATIDDLELPEEDEFDTLYDDDVGNDEDLDEI</sequence>
<dbReference type="InterPro" id="IPR012337">
    <property type="entry name" value="RNaseH-like_sf"/>
</dbReference>
<evidence type="ECO:0000256" key="1">
    <source>
        <dbReference type="SAM" id="MobiDB-lite"/>
    </source>
</evidence>
<feature type="domain" description="DUF659" evidence="2">
    <location>
        <begin position="49"/>
        <end position="191"/>
    </location>
</feature>
<dbReference type="GeneID" id="116204269"/>
<feature type="region of interest" description="Disordered" evidence="1">
    <location>
        <begin position="347"/>
        <end position="406"/>
    </location>
</feature>
<dbReference type="InterPro" id="IPR007021">
    <property type="entry name" value="DUF659"/>
</dbReference>
<name>A0A6P8DKM0_PUNGR</name>
<dbReference type="OrthoDB" id="6615327at2759"/>
<reference evidence="4" key="2">
    <citation type="submission" date="2025-08" db="UniProtKB">
        <authorList>
            <consortium name="RefSeq"/>
        </authorList>
    </citation>
    <scope>IDENTIFICATION</scope>
    <source>
        <tissue evidence="4">Leaf</tissue>
    </source>
</reference>
<evidence type="ECO:0000313" key="3">
    <source>
        <dbReference type="Proteomes" id="UP000515151"/>
    </source>
</evidence>
<dbReference type="RefSeq" id="XP_031392208.1">
    <property type="nucleotide sequence ID" value="XM_031536348.1"/>
</dbReference>
<dbReference type="PANTHER" id="PTHR32166">
    <property type="entry name" value="OSJNBA0013A04.12 PROTEIN"/>
    <property type="match status" value="1"/>
</dbReference>
<feature type="compositionally biased region" description="Acidic residues" evidence="1">
    <location>
        <begin position="351"/>
        <end position="367"/>
    </location>
</feature>
<accession>A0A6P8DKM0</accession>
<gene>
    <name evidence="4" type="primary">LOC116204269</name>
</gene>
<dbReference type="PANTHER" id="PTHR32166:SF122">
    <property type="entry name" value="OS09G0499600 PROTEIN"/>
    <property type="match status" value="1"/>
</dbReference>
<reference evidence="3" key="1">
    <citation type="journal article" date="2020" name="Plant Biotechnol. J.">
        <title>The pomegranate (Punica granatum L.) draft genome dissects genetic divergence between soft- and hard-seeded cultivars.</title>
        <authorList>
            <person name="Luo X."/>
            <person name="Li H."/>
            <person name="Wu Z."/>
            <person name="Yao W."/>
            <person name="Zhao P."/>
            <person name="Cao D."/>
            <person name="Yu H."/>
            <person name="Li K."/>
            <person name="Poudel K."/>
            <person name="Zhao D."/>
            <person name="Zhang F."/>
            <person name="Xia X."/>
            <person name="Chen L."/>
            <person name="Wang Q."/>
            <person name="Jing D."/>
            <person name="Cao S."/>
        </authorList>
    </citation>
    <scope>NUCLEOTIDE SEQUENCE [LARGE SCALE GENOMIC DNA]</scope>
    <source>
        <strain evidence="3">cv. Tunisia</strain>
    </source>
</reference>
<dbReference type="Proteomes" id="UP000515151">
    <property type="component" value="Chromosome 4"/>
</dbReference>
<dbReference type="SUPFAM" id="SSF53098">
    <property type="entry name" value="Ribonuclease H-like"/>
    <property type="match status" value="1"/>
</dbReference>
<dbReference type="Pfam" id="PF04937">
    <property type="entry name" value="DUF659"/>
    <property type="match status" value="1"/>
</dbReference>
<protein>
    <submittedName>
        <fullName evidence="4">Uncharacterized protein LOC116204269</fullName>
    </submittedName>
</protein>
<keyword evidence="3" id="KW-1185">Reference proteome</keyword>
<organism evidence="3 4">
    <name type="scientific">Punica granatum</name>
    <name type="common">Pomegranate</name>
    <dbReference type="NCBI Taxonomy" id="22663"/>
    <lineage>
        <taxon>Eukaryota</taxon>
        <taxon>Viridiplantae</taxon>
        <taxon>Streptophyta</taxon>
        <taxon>Embryophyta</taxon>
        <taxon>Tracheophyta</taxon>
        <taxon>Spermatophyta</taxon>
        <taxon>Magnoliopsida</taxon>
        <taxon>eudicotyledons</taxon>
        <taxon>Gunneridae</taxon>
        <taxon>Pentapetalae</taxon>
        <taxon>rosids</taxon>
        <taxon>malvids</taxon>
        <taxon>Myrtales</taxon>
        <taxon>Lythraceae</taxon>
        <taxon>Punica</taxon>
    </lineage>
</organism>